<gene>
    <name evidence="1" type="ORF">Sradi_6143200</name>
</gene>
<protein>
    <submittedName>
        <fullName evidence="1">Uncharacterized protein</fullName>
    </submittedName>
</protein>
<name>A0AAW2KK90_SESRA</name>
<comment type="caution">
    <text evidence="1">The sequence shown here is derived from an EMBL/GenBank/DDBJ whole genome shotgun (WGS) entry which is preliminary data.</text>
</comment>
<reference evidence="1" key="2">
    <citation type="journal article" date="2024" name="Plant">
        <title>Genomic evolution and insights into agronomic trait innovations of Sesamum species.</title>
        <authorList>
            <person name="Miao H."/>
            <person name="Wang L."/>
            <person name="Qu L."/>
            <person name="Liu H."/>
            <person name="Sun Y."/>
            <person name="Le M."/>
            <person name="Wang Q."/>
            <person name="Wei S."/>
            <person name="Zheng Y."/>
            <person name="Lin W."/>
            <person name="Duan Y."/>
            <person name="Cao H."/>
            <person name="Xiong S."/>
            <person name="Wang X."/>
            <person name="Wei L."/>
            <person name="Li C."/>
            <person name="Ma Q."/>
            <person name="Ju M."/>
            <person name="Zhao R."/>
            <person name="Li G."/>
            <person name="Mu C."/>
            <person name="Tian Q."/>
            <person name="Mei H."/>
            <person name="Zhang T."/>
            <person name="Gao T."/>
            <person name="Zhang H."/>
        </authorList>
    </citation>
    <scope>NUCLEOTIDE SEQUENCE</scope>
    <source>
        <strain evidence="1">G02</strain>
    </source>
</reference>
<dbReference type="AlphaFoldDB" id="A0AAW2KK90"/>
<accession>A0AAW2KK90</accession>
<organism evidence="1">
    <name type="scientific">Sesamum radiatum</name>
    <name type="common">Black benniseed</name>
    <dbReference type="NCBI Taxonomy" id="300843"/>
    <lineage>
        <taxon>Eukaryota</taxon>
        <taxon>Viridiplantae</taxon>
        <taxon>Streptophyta</taxon>
        <taxon>Embryophyta</taxon>
        <taxon>Tracheophyta</taxon>
        <taxon>Spermatophyta</taxon>
        <taxon>Magnoliopsida</taxon>
        <taxon>eudicotyledons</taxon>
        <taxon>Gunneridae</taxon>
        <taxon>Pentapetalae</taxon>
        <taxon>asterids</taxon>
        <taxon>lamiids</taxon>
        <taxon>Lamiales</taxon>
        <taxon>Pedaliaceae</taxon>
        <taxon>Sesamum</taxon>
    </lineage>
</organism>
<sequence length="60" mass="6705">MEKLIDEWVAAKKIAATPLELDKENFIKLVELSLEGSVTIGWDNTLKAPKLVSLPEIQKV</sequence>
<dbReference type="EMBL" id="JACGWJ010000028">
    <property type="protein sequence ID" value="KAL0307259.1"/>
    <property type="molecule type" value="Genomic_DNA"/>
</dbReference>
<proteinExistence type="predicted"/>
<reference evidence="1" key="1">
    <citation type="submission" date="2020-06" db="EMBL/GenBank/DDBJ databases">
        <authorList>
            <person name="Li T."/>
            <person name="Hu X."/>
            <person name="Zhang T."/>
            <person name="Song X."/>
            <person name="Zhang H."/>
            <person name="Dai N."/>
            <person name="Sheng W."/>
            <person name="Hou X."/>
            <person name="Wei L."/>
        </authorList>
    </citation>
    <scope>NUCLEOTIDE SEQUENCE</scope>
    <source>
        <strain evidence="1">G02</strain>
        <tissue evidence="1">Leaf</tissue>
    </source>
</reference>
<evidence type="ECO:0000313" key="1">
    <source>
        <dbReference type="EMBL" id="KAL0307259.1"/>
    </source>
</evidence>